<dbReference type="InterPro" id="IPR018108">
    <property type="entry name" value="MCP_transmembrane"/>
</dbReference>
<organism evidence="5 6">
    <name type="scientific">Amanita thiersii Skay4041</name>
    <dbReference type="NCBI Taxonomy" id="703135"/>
    <lineage>
        <taxon>Eukaryota</taxon>
        <taxon>Fungi</taxon>
        <taxon>Dikarya</taxon>
        <taxon>Basidiomycota</taxon>
        <taxon>Agaricomycotina</taxon>
        <taxon>Agaricomycetes</taxon>
        <taxon>Agaricomycetidae</taxon>
        <taxon>Agaricales</taxon>
        <taxon>Pluteineae</taxon>
        <taxon>Amanitaceae</taxon>
        <taxon>Amanita</taxon>
    </lineage>
</organism>
<evidence type="ECO:0000256" key="3">
    <source>
        <dbReference type="ARBA" id="ARBA00022989"/>
    </source>
</evidence>
<evidence type="ECO:0000256" key="4">
    <source>
        <dbReference type="ARBA" id="ARBA00023136"/>
    </source>
</evidence>
<dbReference type="PANTHER" id="PTHR47567">
    <property type="entry name" value="MITOCHONDRIAL SUBSTRATE/SOLUTE CARRIER"/>
    <property type="match status" value="1"/>
</dbReference>
<dbReference type="Proteomes" id="UP000242287">
    <property type="component" value="Unassembled WGS sequence"/>
</dbReference>
<reference evidence="5 6" key="1">
    <citation type="submission" date="2014-02" db="EMBL/GenBank/DDBJ databases">
        <title>Transposable element dynamics among asymbiotic and ectomycorrhizal Amanita fungi.</title>
        <authorList>
            <consortium name="DOE Joint Genome Institute"/>
            <person name="Hess J."/>
            <person name="Skrede I."/>
            <person name="Wolfe B."/>
            <person name="LaButti K."/>
            <person name="Ohm R.A."/>
            <person name="Grigoriev I.V."/>
            <person name="Pringle A."/>
        </authorList>
    </citation>
    <scope>NUCLEOTIDE SEQUENCE [LARGE SCALE GENOMIC DNA]</scope>
    <source>
        <strain evidence="5 6">SKay4041</strain>
    </source>
</reference>
<evidence type="ECO:0000313" key="6">
    <source>
        <dbReference type="Proteomes" id="UP000242287"/>
    </source>
</evidence>
<evidence type="ECO:0000256" key="2">
    <source>
        <dbReference type="ARBA" id="ARBA00022692"/>
    </source>
</evidence>
<protein>
    <recommendedName>
        <fullName evidence="7">Mitochondrial carrier</fullName>
    </recommendedName>
</protein>
<dbReference type="InterPro" id="IPR023395">
    <property type="entry name" value="MCP_dom_sf"/>
</dbReference>
<dbReference type="SUPFAM" id="SSF103506">
    <property type="entry name" value="Mitochondrial carrier"/>
    <property type="match status" value="1"/>
</dbReference>
<name>A0A2A9NPH9_9AGAR</name>
<evidence type="ECO:0000256" key="1">
    <source>
        <dbReference type="ARBA" id="ARBA00004141"/>
    </source>
</evidence>
<dbReference type="STRING" id="703135.A0A2A9NPH9"/>
<dbReference type="PANTHER" id="PTHR47567:SF1">
    <property type="entry name" value="NAD-DEPENDENT EPIMERASE_DEHYDRATASE DOMAIN-CONTAINING PROTEIN"/>
    <property type="match status" value="1"/>
</dbReference>
<gene>
    <name evidence="5" type="ORF">AMATHDRAFT_194624</name>
</gene>
<keyword evidence="3" id="KW-1133">Transmembrane helix</keyword>
<dbReference type="OrthoDB" id="409948at2759"/>
<dbReference type="Pfam" id="PF00153">
    <property type="entry name" value="Mito_carr"/>
    <property type="match status" value="3"/>
</dbReference>
<evidence type="ECO:0000313" key="5">
    <source>
        <dbReference type="EMBL" id="PFH49656.1"/>
    </source>
</evidence>
<keyword evidence="2" id="KW-0812">Transmembrane</keyword>
<keyword evidence="4" id="KW-0472">Membrane</keyword>
<sequence length="260" mass="28663">MPLKTVMSYQHHSGTSMVQAFKNLYTDGGFTRYYRGFSAALFQGPLFRFVDAAAYSFIIKPLESNEHLRMLPQPVRTAIASFAAVGCRTVLTPISTIKTILQAQGNTGIAMLKDRIIDYGIGTLWHGGAVTAAATFVGHYPWFATYNYLDANLPPAHITLAKLSRDAFVGLAASVVSDIASNSLRVIKTYRQASNSRIGYTDTIKAIIATNGLKELFGRGLKTRLLTSGFQGPMYSVLWKFFTEMFVHLPVVHPTWAVLL</sequence>
<dbReference type="EMBL" id="KZ302023">
    <property type="protein sequence ID" value="PFH49656.1"/>
    <property type="molecule type" value="Genomic_DNA"/>
</dbReference>
<proteinExistence type="predicted"/>
<dbReference type="GO" id="GO:0016020">
    <property type="term" value="C:membrane"/>
    <property type="evidence" value="ECO:0007669"/>
    <property type="project" value="UniProtKB-SubCell"/>
</dbReference>
<comment type="subcellular location">
    <subcellularLocation>
        <location evidence="1">Membrane</location>
        <topology evidence="1">Multi-pass membrane protein</topology>
    </subcellularLocation>
</comment>
<accession>A0A2A9NPH9</accession>
<evidence type="ECO:0008006" key="7">
    <source>
        <dbReference type="Google" id="ProtNLM"/>
    </source>
</evidence>
<keyword evidence="6" id="KW-1185">Reference proteome</keyword>
<dbReference type="AlphaFoldDB" id="A0A2A9NPH9"/>
<dbReference type="Gene3D" id="1.50.40.10">
    <property type="entry name" value="Mitochondrial carrier domain"/>
    <property type="match status" value="1"/>
</dbReference>